<proteinExistence type="predicted"/>
<keyword evidence="2" id="KW-1185">Reference proteome</keyword>
<dbReference type="EMBL" id="KN837664">
    <property type="protein sequence ID" value="KIJ23468.1"/>
    <property type="molecule type" value="Genomic_DNA"/>
</dbReference>
<evidence type="ECO:0000313" key="1">
    <source>
        <dbReference type="EMBL" id="KIJ23468.1"/>
    </source>
</evidence>
<dbReference type="Proteomes" id="UP000054279">
    <property type="component" value="Unassembled WGS sequence"/>
</dbReference>
<dbReference type="Gene3D" id="3.40.50.300">
    <property type="entry name" value="P-loop containing nucleotide triphosphate hydrolases"/>
    <property type="match status" value="1"/>
</dbReference>
<protein>
    <submittedName>
        <fullName evidence="1">Uncharacterized protein</fullName>
    </submittedName>
</protein>
<gene>
    <name evidence="1" type="ORF">M422DRAFT_275939</name>
</gene>
<sequence>MTSTSNFERYILPTREVIQDRVNDAFGCVPCKFQIEAAMAFLRGKDVTLIAPGKTLAYWIALLFNNNDMVVIVTSLNVLGEQTQVQLEEAGVKSIMLNKENVTKKTYKVHFYLEN</sequence>
<evidence type="ECO:0000313" key="2">
    <source>
        <dbReference type="Proteomes" id="UP000054279"/>
    </source>
</evidence>
<dbReference type="SUPFAM" id="SSF52540">
    <property type="entry name" value="P-loop containing nucleoside triphosphate hydrolases"/>
    <property type="match status" value="1"/>
</dbReference>
<accession>A0A0C9T3L1</accession>
<dbReference type="OrthoDB" id="10261556at2759"/>
<reference evidence="1 2" key="1">
    <citation type="submission" date="2014-06" db="EMBL/GenBank/DDBJ databases">
        <title>Evolutionary Origins and Diversification of the Mycorrhizal Mutualists.</title>
        <authorList>
            <consortium name="DOE Joint Genome Institute"/>
            <consortium name="Mycorrhizal Genomics Consortium"/>
            <person name="Kohler A."/>
            <person name="Kuo A."/>
            <person name="Nagy L.G."/>
            <person name="Floudas D."/>
            <person name="Copeland A."/>
            <person name="Barry K.W."/>
            <person name="Cichocki N."/>
            <person name="Veneault-Fourrey C."/>
            <person name="LaButti K."/>
            <person name="Lindquist E.A."/>
            <person name="Lipzen A."/>
            <person name="Lundell T."/>
            <person name="Morin E."/>
            <person name="Murat C."/>
            <person name="Riley R."/>
            <person name="Ohm R."/>
            <person name="Sun H."/>
            <person name="Tunlid A."/>
            <person name="Henrissat B."/>
            <person name="Grigoriev I.V."/>
            <person name="Hibbett D.S."/>
            <person name="Martin F."/>
        </authorList>
    </citation>
    <scope>NUCLEOTIDE SEQUENCE [LARGE SCALE GENOMIC DNA]</scope>
    <source>
        <strain evidence="1 2">SS14</strain>
    </source>
</reference>
<name>A0A0C9T3L1_SPHS4</name>
<dbReference type="InterPro" id="IPR027417">
    <property type="entry name" value="P-loop_NTPase"/>
</dbReference>
<dbReference type="AlphaFoldDB" id="A0A0C9T3L1"/>
<dbReference type="HOGENOM" id="CLU_001103_20_0_1"/>
<organism evidence="1 2">
    <name type="scientific">Sphaerobolus stellatus (strain SS14)</name>
    <dbReference type="NCBI Taxonomy" id="990650"/>
    <lineage>
        <taxon>Eukaryota</taxon>
        <taxon>Fungi</taxon>
        <taxon>Dikarya</taxon>
        <taxon>Basidiomycota</taxon>
        <taxon>Agaricomycotina</taxon>
        <taxon>Agaricomycetes</taxon>
        <taxon>Phallomycetidae</taxon>
        <taxon>Geastrales</taxon>
        <taxon>Sphaerobolaceae</taxon>
        <taxon>Sphaerobolus</taxon>
    </lineage>
</organism>